<accession>A0A7J7M1K7</accession>
<comment type="caution">
    <text evidence="1">The sequence shown here is derived from an EMBL/GenBank/DDBJ whole genome shotgun (WGS) entry which is preliminary data.</text>
</comment>
<dbReference type="EMBL" id="JACGCM010001830">
    <property type="protein sequence ID" value="KAF6148751.1"/>
    <property type="molecule type" value="Genomic_DNA"/>
</dbReference>
<dbReference type="Proteomes" id="UP000541444">
    <property type="component" value="Unassembled WGS sequence"/>
</dbReference>
<evidence type="ECO:0000313" key="2">
    <source>
        <dbReference type="Proteomes" id="UP000541444"/>
    </source>
</evidence>
<protein>
    <submittedName>
        <fullName evidence="1">Uncharacterized protein</fullName>
    </submittedName>
</protein>
<proteinExistence type="predicted"/>
<organism evidence="1 2">
    <name type="scientific">Kingdonia uniflora</name>
    <dbReference type="NCBI Taxonomy" id="39325"/>
    <lineage>
        <taxon>Eukaryota</taxon>
        <taxon>Viridiplantae</taxon>
        <taxon>Streptophyta</taxon>
        <taxon>Embryophyta</taxon>
        <taxon>Tracheophyta</taxon>
        <taxon>Spermatophyta</taxon>
        <taxon>Magnoliopsida</taxon>
        <taxon>Ranunculales</taxon>
        <taxon>Circaeasteraceae</taxon>
        <taxon>Kingdonia</taxon>
    </lineage>
</organism>
<name>A0A7J7M1K7_9MAGN</name>
<dbReference type="AlphaFoldDB" id="A0A7J7M1K7"/>
<evidence type="ECO:0000313" key="1">
    <source>
        <dbReference type="EMBL" id="KAF6148751.1"/>
    </source>
</evidence>
<sequence length="91" mass="10145">MSTYFECSVSFKHALVILAFIKYPKSSISLRITNTSKSFFPRVSCLANSSRSPCVFITLISSSKLSKVSSVFCFFLPTVATTFRLRSGWLA</sequence>
<reference evidence="1 2" key="1">
    <citation type="journal article" date="2020" name="IScience">
        <title>Genome Sequencing of the Endangered Kingdonia uniflora (Circaeasteraceae, Ranunculales) Reveals Potential Mechanisms of Evolutionary Specialization.</title>
        <authorList>
            <person name="Sun Y."/>
            <person name="Deng T."/>
            <person name="Zhang A."/>
            <person name="Moore M.J."/>
            <person name="Landis J.B."/>
            <person name="Lin N."/>
            <person name="Zhang H."/>
            <person name="Zhang X."/>
            <person name="Huang J."/>
            <person name="Zhang X."/>
            <person name="Sun H."/>
            <person name="Wang H."/>
        </authorList>
    </citation>
    <scope>NUCLEOTIDE SEQUENCE [LARGE SCALE GENOMIC DNA]</scope>
    <source>
        <strain evidence="1">TB1705</strain>
        <tissue evidence="1">Leaf</tissue>
    </source>
</reference>
<gene>
    <name evidence="1" type="ORF">GIB67_019359</name>
</gene>
<keyword evidence="2" id="KW-1185">Reference proteome</keyword>